<organism evidence="2 3">
    <name type="scientific">Mytilus coruscus</name>
    <name type="common">Sea mussel</name>
    <dbReference type="NCBI Taxonomy" id="42192"/>
    <lineage>
        <taxon>Eukaryota</taxon>
        <taxon>Metazoa</taxon>
        <taxon>Spiralia</taxon>
        <taxon>Lophotrochozoa</taxon>
        <taxon>Mollusca</taxon>
        <taxon>Bivalvia</taxon>
        <taxon>Autobranchia</taxon>
        <taxon>Pteriomorphia</taxon>
        <taxon>Mytilida</taxon>
        <taxon>Mytiloidea</taxon>
        <taxon>Mytilidae</taxon>
        <taxon>Mytilinae</taxon>
        <taxon>Mytilus</taxon>
    </lineage>
</organism>
<evidence type="ECO:0000256" key="1">
    <source>
        <dbReference type="SAM" id="SignalP"/>
    </source>
</evidence>
<keyword evidence="3" id="KW-1185">Reference proteome</keyword>
<keyword evidence="1" id="KW-0732">Signal</keyword>
<sequence>MKVAVISGFICMITGAIASGFCSFPCNLRGRSYKSNLFPDITTEFFADDPTGYNVTFTSTGTVFTGYCYARAGEFYAVRRRMDNKWQYSCAKDMLLDTTYDAFLYYITPWYFFPPSPTICDVCKGSGFFPEDLKELGCNIPEVCPVTDVTNQEQCDSCSA</sequence>
<dbReference type="EMBL" id="CACVKT020001978">
    <property type="protein sequence ID" value="CAC5373936.1"/>
    <property type="molecule type" value="Genomic_DNA"/>
</dbReference>
<protein>
    <submittedName>
        <fullName evidence="2">UvrA</fullName>
    </submittedName>
</protein>
<feature type="chain" id="PRO_5026761426" evidence="1">
    <location>
        <begin position="19"/>
        <end position="160"/>
    </location>
</feature>
<evidence type="ECO:0000313" key="3">
    <source>
        <dbReference type="Proteomes" id="UP000507470"/>
    </source>
</evidence>
<gene>
    <name evidence="2" type="ORF">MCOR_11518</name>
</gene>
<accession>A0A6J8AU75</accession>
<reference evidence="2 3" key="1">
    <citation type="submission" date="2020-06" db="EMBL/GenBank/DDBJ databases">
        <authorList>
            <person name="Li R."/>
            <person name="Bekaert M."/>
        </authorList>
    </citation>
    <scope>NUCLEOTIDE SEQUENCE [LARGE SCALE GENOMIC DNA]</scope>
    <source>
        <strain evidence="3">wild</strain>
    </source>
</reference>
<feature type="signal peptide" evidence="1">
    <location>
        <begin position="1"/>
        <end position="18"/>
    </location>
</feature>
<evidence type="ECO:0000313" key="2">
    <source>
        <dbReference type="EMBL" id="CAC5373936.1"/>
    </source>
</evidence>
<dbReference type="Proteomes" id="UP000507470">
    <property type="component" value="Unassembled WGS sequence"/>
</dbReference>
<dbReference type="AlphaFoldDB" id="A0A6J8AU75"/>
<proteinExistence type="predicted"/>
<name>A0A6J8AU75_MYTCO</name>